<dbReference type="Pfam" id="PF00174">
    <property type="entry name" value="Oxidored_molyb"/>
    <property type="match status" value="1"/>
</dbReference>
<dbReference type="EMBL" id="FOLB01000015">
    <property type="protein sequence ID" value="SFC93342.1"/>
    <property type="molecule type" value="Genomic_DNA"/>
</dbReference>
<dbReference type="Gene3D" id="3.90.420.10">
    <property type="entry name" value="Oxidoreductase, molybdopterin-binding domain"/>
    <property type="match status" value="1"/>
</dbReference>
<dbReference type="Proteomes" id="UP000198832">
    <property type="component" value="Unassembled WGS sequence"/>
</dbReference>
<dbReference type="InterPro" id="IPR000572">
    <property type="entry name" value="OxRdtase_Mopterin-bd_dom"/>
</dbReference>
<dbReference type="Gene3D" id="2.60.40.650">
    <property type="match status" value="1"/>
</dbReference>
<organism evidence="2 3">
    <name type="scientific">Nocardioides terrae</name>
    <dbReference type="NCBI Taxonomy" id="574651"/>
    <lineage>
        <taxon>Bacteria</taxon>
        <taxon>Bacillati</taxon>
        <taxon>Actinomycetota</taxon>
        <taxon>Actinomycetes</taxon>
        <taxon>Propionibacteriales</taxon>
        <taxon>Nocardioidaceae</taxon>
        <taxon>Nocardioides</taxon>
    </lineage>
</organism>
<evidence type="ECO:0000313" key="2">
    <source>
        <dbReference type="EMBL" id="SFC93342.1"/>
    </source>
</evidence>
<dbReference type="InterPro" id="IPR036374">
    <property type="entry name" value="OxRdtase_Mopterin-bd_sf"/>
</dbReference>
<name>A0A1I1N7Z5_9ACTN</name>
<protein>
    <submittedName>
        <fullName evidence="2">DMSO/TMAO reductase YedYZ, molybdopterin-dependent catalytic subunit</fullName>
    </submittedName>
</protein>
<dbReference type="SUPFAM" id="SSF81296">
    <property type="entry name" value="E set domains"/>
    <property type="match status" value="1"/>
</dbReference>
<sequence>MTKDRLATDPRIGIWAGLLATAAGEIAASVSRRGRSPASGLARGMVDVSPAMLVDGGVALVGQADKPGLVVIATSANAAAAAVGAAVASRSAVLGVATSTFPHALGGLLALRHGDASTSGTAAATAAGVFVASAAIAPVKPAPRFALATVAAAGVAAVVADRRSRRGAADQLRTRAKLPKPARPLSPLTSGEVTRPRGVAPLLFEPDQFPVIDITVPEPRVDLDAWQLQVDGEVAAPFALTLPELLALPLEERDMLMICVHNPVGGDRMGCARWTGIRIADLLDRAGAPADQGWLVVEAVDGYSNVLPLAEARERAFLAVGMAGQPLPREHGSPARLLVPGRTGQDGQTKWIRRLTVTSTAPLSYWGKRGWLDGTYPVHPSARIDVPSDHDRVDAGEEVAHGYAWASPAGVDAVQVQVDDGPWLDADLGVDLGPEAWRPWSLPWHAVPGRHRLRVRCRAVSGDWQDETAAAPYPHGVRGVHTVTVHVGGSFVRPVAYRFAEEARTRLSWGLRSVAAWRNNPSQ</sequence>
<dbReference type="PANTHER" id="PTHR19372">
    <property type="entry name" value="SULFITE REDUCTASE"/>
    <property type="match status" value="1"/>
</dbReference>
<dbReference type="GO" id="GO:0008482">
    <property type="term" value="F:sulfite oxidase activity"/>
    <property type="evidence" value="ECO:0007669"/>
    <property type="project" value="TreeGrafter"/>
</dbReference>
<dbReference type="GO" id="GO:0020037">
    <property type="term" value="F:heme binding"/>
    <property type="evidence" value="ECO:0007669"/>
    <property type="project" value="TreeGrafter"/>
</dbReference>
<dbReference type="PANTHER" id="PTHR19372:SF7">
    <property type="entry name" value="SULFITE OXIDASE, MITOCHONDRIAL"/>
    <property type="match status" value="1"/>
</dbReference>
<dbReference type="STRING" id="574651.SAMN04487968_1155"/>
<dbReference type="InterPro" id="IPR014756">
    <property type="entry name" value="Ig_E-set"/>
</dbReference>
<dbReference type="RefSeq" id="WP_175507721.1">
    <property type="nucleotide sequence ID" value="NZ_FOLB01000015.1"/>
</dbReference>
<dbReference type="GO" id="GO:0006790">
    <property type="term" value="P:sulfur compound metabolic process"/>
    <property type="evidence" value="ECO:0007669"/>
    <property type="project" value="TreeGrafter"/>
</dbReference>
<gene>
    <name evidence="2" type="ORF">SAMN04487968_1155</name>
</gene>
<keyword evidence="3" id="KW-1185">Reference proteome</keyword>
<feature type="domain" description="Oxidoreductase molybdopterin-binding" evidence="1">
    <location>
        <begin position="218"/>
        <end position="366"/>
    </location>
</feature>
<evidence type="ECO:0000313" key="3">
    <source>
        <dbReference type="Proteomes" id="UP000198832"/>
    </source>
</evidence>
<evidence type="ECO:0000259" key="1">
    <source>
        <dbReference type="Pfam" id="PF00174"/>
    </source>
</evidence>
<proteinExistence type="predicted"/>
<dbReference type="GO" id="GO:0043546">
    <property type="term" value="F:molybdopterin cofactor binding"/>
    <property type="evidence" value="ECO:0007669"/>
    <property type="project" value="TreeGrafter"/>
</dbReference>
<dbReference type="SUPFAM" id="SSF56524">
    <property type="entry name" value="Oxidoreductase molybdopterin-binding domain"/>
    <property type="match status" value="1"/>
</dbReference>
<dbReference type="AlphaFoldDB" id="A0A1I1N7Z5"/>
<accession>A0A1I1N7Z5</accession>
<reference evidence="2 3" key="1">
    <citation type="submission" date="2016-10" db="EMBL/GenBank/DDBJ databases">
        <authorList>
            <person name="de Groot N.N."/>
        </authorList>
    </citation>
    <scope>NUCLEOTIDE SEQUENCE [LARGE SCALE GENOMIC DNA]</scope>
    <source>
        <strain evidence="2 3">CGMCC 1.7056</strain>
    </source>
</reference>